<feature type="domain" description="DUF7578" evidence="3">
    <location>
        <begin position="30"/>
        <end position="88"/>
    </location>
</feature>
<dbReference type="InterPro" id="IPR046835">
    <property type="entry name" value="RHS_N"/>
</dbReference>
<sequence length="337" mass="38047">MILWHGPSSTWTLCSRIRDVLMEDCCGLCDMSLRDFLMPHFGRMVGYLTASMSAFIGSPSIFLKVESLRTLVTSSPPYREFVREYELHKTLREGDYRQRAMGVINIRHCDSAAATTDGVEGVGACVRGVLNVALDIATGIGDAPTDEESDGMYDAVFNAEWRYVARSDEYSRKWLMVSVLGMAPGEQPHLWSGVQADVRPEHKEPWEGDVVPCVKVKLVMAFLSSLKGWPCGLFQRNEVPDVSTLTEYDVTCDAYIRKEYLRVWHIVKEGLDQWMESGRVVLPLIVIGTSGIGKSFATVSLLLYQLLHYTLERLKVVAYVVEGEAYISYREERRVVH</sequence>
<dbReference type="AlphaFoldDB" id="F9W4K7"/>
<accession>F9W4K7</accession>
<dbReference type="VEuPathDB" id="TriTrypDB:TcIL3000_0_30160"/>
<dbReference type="Pfam" id="PF24466">
    <property type="entry name" value="DUF7578"/>
    <property type="match status" value="1"/>
</dbReference>
<feature type="domain" description="Retrotransposon hot spot protein,C-terminal" evidence="1">
    <location>
        <begin position="285"/>
        <end position="330"/>
    </location>
</feature>
<keyword evidence="5" id="KW-1185">Reference proteome</keyword>
<evidence type="ECO:0000259" key="3">
    <source>
        <dbReference type="Pfam" id="PF24466"/>
    </source>
</evidence>
<organism evidence="4 5">
    <name type="scientific">Trypanosoma congolense (strain IL3000)</name>
    <dbReference type="NCBI Taxonomy" id="1068625"/>
    <lineage>
        <taxon>Eukaryota</taxon>
        <taxon>Discoba</taxon>
        <taxon>Euglenozoa</taxon>
        <taxon>Kinetoplastea</taxon>
        <taxon>Metakinetoplastina</taxon>
        <taxon>Trypanosomatida</taxon>
        <taxon>Trypanosomatidae</taxon>
        <taxon>Trypanosoma</taxon>
        <taxon>Nannomonas</taxon>
    </lineage>
</organism>
<reference evidence="5" key="1">
    <citation type="submission" date="2011-07" db="EMBL/GenBank/DDBJ databases">
        <title>Divergent evolution of antigenic variation in African trypanosomes.</title>
        <authorList>
            <person name="Jackson A.P."/>
            <person name="Berry A."/>
            <person name="Allison H.C."/>
            <person name="Burton P."/>
            <person name="Anderson J."/>
            <person name="Aslett M."/>
            <person name="Brown R."/>
            <person name="Corton N."/>
            <person name="Harris D."/>
            <person name="Hauser H."/>
            <person name="Gamble J."/>
            <person name="Gilderthorp R."/>
            <person name="McQuillan J."/>
            <person name="Quail M.A."/>
            <person name="Sanders M."/>
            <person name="Van Tonder A."/>
            <person name="Ginger M.L."/>
            <person name="Donelson J.E."/>
            <person name="Field M.C."/>
            <person name="Barry J.D."/>
            <person name="Berriman M."/>
            <person name="Hertz-Fowler C."/>
        </authorList>
    </citation>
    <scope>NUCLEOTIDE SEQUENCE [LARGE SCALE GENOMIC DNA]</scope>
    <source>
        <strain evidence="5">IL3000</strain>
    </source>
</reference>
<protein>
    <submittedName>
        <fullName evidence="4">WGS project CAEQ00000000 data, annotated contig 1195</fullName>
    </submittedName>
</protein>
<evidence type="ECO:0000259" key="2">
    <source>
        <dbReference type="Pfam" id="PF20445"/>
    </source>
</evidence>
<dbReference type="NCBIfam" id="TIGR01631">
    <property type="entry name" value="Trypano_RHS"/>
    <property type="match status" value="1"/>
</dbReference>
<dbReference type="EMBL" id="CAEQ01000569">
    <property type="protein sequence ID" value="CCD12101.1"/>
    <property type="molecule type" value="Genomic_DNA"/>
</dbReference>
<dbReference type="InterPro" id="IPR056000">
    <property type="entry name" value="DUF7578"/>
</dbReference>
<proteinExistence type="predicted"/>
<name>F9W4K7_TRYCI</name>
<evidence type="ECO:0000259" key="1">
    <source>
        <dbReference type="Pfam" id="PF07999"/>
    </source>
</evidence>
<gene>
    <name evidence="4" type="ORF">TCIL3000_0_30160</name>
</gene>
<comment type="caution">
    <text evidence="4">The sequence shown here is derived from an EMBL/GenBank/DDBJ whole genome shotgun (WGS) entry which is preliminary data.</text>
</comment>
<dbReference type="Proteomes" id="UP000000702">
    <property type="component" value="Unassembled WGS sequence"/>
</dbReference>
<evidence type="ECO:0000313" key="5">
    <source>
        <dbReference type="Proteomes" id="UP000000702"/>
    </source>
</evidence>
<evidence type="ECO:0000313" key="4">
    <source>
        <dbReference type="EMBL" id="CCD12101.1"/>
    </source>
</evidence>
<dbReference type="InterPro" id="IPR006518">
    <property type="entry name" value="Trypano_RHS"/>
</dbReference>
<dbReference type="Pfam" id="PF20445">
    <property type="entry name" value="RHS_N"/>
    <property type="match status" value="1"/>
</dbReference>
<feature type="domain" description="Retrotransposon hot spot protein N-terminal" evidence="2">
    <location>
        <begin position="153"/>
        <end position="278"/>
    </location>
</feature>
<dbReference type="InterPro" id="IPR046836">
    <property type="entry name" value="RHS_C"/>
</dbReference>
<reference evidence="4 5" key="2">
    <citation type="journal article" date="2012" name="Proc. Natl. Acad. Sci. U.S.A.">
        <title>Antigenic diversity is generated by distinct evolutionary mechanisms in African trypanosome species.</title>
        <authorList>
            <person name="Jackson A.P."/>
            <person name="Berry A."/>
            <person name="Aslett M."/>
            <person name="Allison H.C."/>
            <person name="Burton P."/>
            <person name="Vavrova-Anderson J."/>
            <person name="Brown R."/>
            <person name="Browne H."/>
            <person name="Corton N."/>
            <person name="Hauser H."/>
            <person name="Gamble J."/>
            <person name="Gilderthorp R."/>
            <person name="Marcello L."/>
            <person name="McQuillan J."/>
            <person name="Otto T.D."/>
            <person name="Quail M.A."/>
            <person name="Sanders M.J."/>
            <person name="van Tonder A."/>
            <person name="Ginger M.L."/>
            <person name="Field M.C."/>
            <person name="Barry J.D."/>
            <person name="Hertz-Fowler C."/>
            <person name="Berriman M."/>
        </authorList>
    </citation>
    <scope>NUCLEOTIDE SEQUENCE [LARGE SCALE GENOMIC DNA]</scope>
    <source>
        <strain evidence="4 5">IL3000</strain>
    </source>
</reference>
<dbReference type="Pfam" id="PF07999">
    <property type="entry name" value="RHSP"/>
    <property type="match status" value="1"/>
</dbReference>